<evidence type="ECO:0008006" key="4">
    <source>
        <dbReference type="Google" id="ProtNLM"/>
    </source>
</evidence>
<protein>
    <recommendedName>
        <fullName evidence="4">Apple domain-containing protein</fullName>
    </recommendedName>
</protein>
<dbReference type="Proteomes" id="UP000651452">
    <property type="component" value="Unassembled WGS sequence"/>
</dbReference>
<keyword evidence="1" id="KW-0472">Membrane</keyword>
<gene>
    <name evidence="2" type="ORF">EKO04_004686</name>
</gene>
<reference evidence="2" key="2">
    <citation type="submission" date="2020-09" db="EMBL/GenBank/DDBJ databases">
        <title>Reference genome assembly for Australian Ascochyta lentis isolate Al4.</title>
        <authorList>
            <person name="Lee R.C."/>
            <person name="Farfan-Caceres L.M."/>
            <person name="Debler J.W."/>
            <person name="Williams A.H."/>
            <person name="Henares B.M."/>
        </authorList>
    </citation>
    <scope>NUCLEOTIDE SEQUENCE</scope>
    <source>
        <strain evidence="2">Al4</strain>
    </source>
</reference>
<dbReference type="AlphaFoldDB" id="A0A8H7J536"/>
<keyword evidence="1" id="KW-0812">Transmembrane</keyword>
<keyword evidence="1" id="KW-1133">Transmembrane helix</keyword>
<evidence type="ECO:0000256" key="1">
    <source>
        <dbReference type="SAM" id="Phobius"/>
    </source>
</evidence>
<reference evidence="2" key="1">
    <citation type="submission" date="2018-12" db="EMBL/GenBank/DDBJ databases">
        <authorList>
            <person name="Syme R.A."/>
            <person name="Farfan-Caceres L."/>
            <person name="Lichtenzveig J."/>
        </authorList>
    </citation>
    <scope>NUCLEOTIDE SEQUENCE</scope>
    <source>
        <strain evidence="2">Al4</strain>
    </source>
</reference>
<organism evidence="2 3">
    <name type="scientific">Ascochyta lentis</name>
    <dbReference type="NCBI Taxonomy" id="205686"/>
    <lineage>
        <taxon>Eukaryota</taxon>
        <taxon>Fungi</taxon>
        <taxon>Dikarya</taxon>
        <taxon>Ascomycota</taxon>
        <taxon>Pezizomycotina</taxon>
        <taxon>Dothideomycetes</taxon>
        <taxon>Pleosporomycetidae</taxon>
        <taxon>Pleosporales</taxon>
        <taxon>Pleosporineae</taxon>
        <taxon>Didymellaceae</taxon>
        <taxon>Ascochyta</taxon>
    </lineage>
</organism>
<keyword evidence="3" id="KW-1185">Reference proteome</keyword>
<proteinExistence type="predicted"/>
<evidence type="ECO:0000313" key="3">
    <source>
        <dbReference type="Proteomes" id="UP000651452"/>
    </source>
</evidence>
<dbReference type="OrthoDB" id="3793482at2759"/>
<comment type="caution">
    <text evidence="2">The sequence shown here is derived from an EMBL/GenBank/DDBJ whole genome shotgun (WGS) entry which is preliminary data.</text>
</comment>
<sequence>MATTTAQGGCRGDTSIYNQNGLTVPFKNLCGKDIQKVVDFLDPTDELTWSDCLDRCVMKAPLCYGFDFTPHGTTDFSCWLMNATFAESDATTQNYKVDAAILDPELMSGLSSDCRTLGLQGCFQKNGRLSAAVSMTDIISITTFPASSEPTRVTPAIVATTAVMTDAGGKVSTLIMTVVTTLATGAAKSTGTVLPGSSSSRLSTGVKAGIGAGIGAVLLIAILVAILCVLKRRKRKYGSADPPTYESVNEKIFDIDSHQHGATELQAVHHGPYGSPELAGSVPTKDTRVFAPQEQIHEIDGSNRYDK</sequence>
<evidence type="ECO:0000313" key="2">
    <source>
        <dbReference type="EMBL" id="KAF9697049.1"/>
    </source>
</evidence>
<feature type="transmembrane region" description="Helical" evidence="1">
    <location>
        <begin position="208"/>
        <end position="230"/>
    </location>
</feature>
<dbReference type="EMBL" id="RZGK01000008">
    <property type="protein sequence ID" value="KAF9697049.1"/>
    <property type="molecule type" value="Genomic_DNA"/>
</dbReference>
<accession>A0A8H7J536</accession>
<name>A0A8H7J536_9PLEO</name>